<protein>
    <submittedName>
        <fullName evidence="2">Uncharacterized protein</fullName>
    </submittedName>
</protein>
<keyword evidence="1" id="KW-0812">Transmembrane</keyword>
<proteinExistence type="predicted"/>
<sequence length="22" mass="2542">MIQIKTFMIIVTALVIIVRLII</sequence>
<keyword evidence="1" id="KW-0472">Membrane</keyword>
<organism evidence="2 3">
    <name type="scientific">Gossypium gossypioides</name>
    <name type="common">Mexican cotton</name>
    <name type="synonym">Selera gossypioides</name>
    <dbReference type="NCBI Taxonomy" id="34282"/>
    <lineage>
        <taxon>Eukaryota</taxon>
        <taxon>Viridiplantae</taxon>
        <taxon>Streptophyta</taxon>
        <taxon>Embryophyta</taxon>
        <taxon>Tracheophyta</taxon>
        <taxon>Spermatophyta</taxon>
        <taxon>Magnoliopsida</taxon>
        <taxon>eudicotyledons</taxon>
        <taxon>Gunneridae</taxon>
        <taxon>Pentapetalae</taxon>
        <taxon>rosids</taxon>
        <taxon>malvids</taxon>
        <taxon>Malvales</taxon>
        <taxon>Malvaceae</taxon>
        <taxon>Malvoideae</taxon>
        <taxon>Gossypium</taxon>
    </lineage>
</organism>
<gene>
    <name evidence="2" type="ORF">Gogos_019116</name>
</gene>
<keyword evidence="3" id="KW-1185">Reference proteome</keyword>
<name>A0A7J9BGH1_GOSGO</name>
<reference evidence="2 3" key="1">
    <citation type="journal article" date="2019" name="Genome Biol. Evol.">
        <title>Insights into the evolution of the New World diploid cottons (Gossypium, subgenus Houzingenia) based on genome sequencing.</title>
        <authorList>
            <person name="Grover C.E."/>
            <person name="Arick M.A. 2nd"/>
            <person name="Thrash A."/>
            <person name="Conover J.L."/>
            <person name="Sanders W.S."/>
            <person name="Peterson D.G."/>
            <person name="Frelichowski J.E."/>
            <person name="Scheffler J.A."/>
            <person name="Scheffler B.E."/>
            <person name="Wendel J.F."/>
        </authorList>
    </citation>
    <scope>NUCLEOTIDE SEQUENCE [LARGE SCALE GENOMIC DNA]</scope>
    <source>
        <strain evidence="2">5</strain>
        <tissue evidence="2">Leaf</tissue>
    </source>
</reference>
<keyword evidence="1" id="KW-1133">Transmembrane helix</keyword>
<evidence type="ECO:0000256" key="1">
    <source>
        <dbReference type="SAM" id="Phobius"/>
    </source>
</evidence>
<feature type="transmembrane region" description="Helical" evidence="1">
    <location>
        <begin position="6"/>
        <end position="21"/>
    </location>
</feature>
<evidence type="ECO:0000313" key="2">
    <source>
        <dbReference type="EMBL" id="MBA0735252.1"/>
    </source>
</evidence>
<comment type="caution">
    <text evidence="2">The sequence shown here is derived from an EMBL/GenBank/DDBJ whole genome shotgun (WGS) entry which is preliminary data.</text>
</comment>
<dbReference type="AlphaFoldDB" id="A0A7J9BGH1"/>
<dbReference type="Proteomes" id="UP000593579">
    <property type="component" value="Unassembled WGS sequence"/>
</dbReference>
<accession>A0A7J9BGH1</accession>
<dbReference type="EMBL" id="JABEZY010000003">
    <property type="protein sequence ID" value="MBA0735252.1"/>
    <property type="molecule type" value="Genomic_DNA"/>
</dbReference>
<evidence type="ECO:0000313" key="3">
    <source>
        <dbReference type="Proteomes" id="UP000593579"/>
    </source>
</evidence>